<feature type="compositionally biased region" description="Low complexity" evidence="1">
    <location>
        <begin position="41"/>
        <end position="58"/>
    </location>
</feature>
<reference evidence="2" key="1">
    <citation type="journal article" date="2016" name="Infect. Genet. Evol.">
        <title>Diverse circular replication-associated protein encoding viruses circulating in invertebrates within a lake ecosystem.</title>
        <authorList>
            <person name="Dayaram A."/>
            <person name="Galatowitsch M.L."/>
            <person name="Arguello-Astorga G.R."/>
            <person name="van Bysterveldt K."/>
            <person name="Kraberger S."/>
            <person name="Stainton D."/>
            <person name="Harding J.S."/>
            <person name="Roumagnac P."/>
            <person name="Martin D.P."/>
            <person name="Lefeuvre P."/>
            <person name="Varsani A."/>
        </authorList>
    </citation>
    <scope>NUCLEOTIDE SEQUENCE</scope>
    <source>
        <strain evidence="2">LSaCV-39-LSLA-2013</strain>
    </source>
</reference>
<sequence length="483" mass="53233">MKRKYRSSDSYLPSTLTNSSPYVRRTKRRKTRRVSIDYGRRSSTSSGGLTNYTSSSGSSVGRAVASASGAALGFIHMNVPGAVAGYKKAGEFYDYMNSKTVSQTKSSSNNMYSGKFRKPKPFKQSAMMKAQTDGYLSTQEQYGTVTDPNGVYIFQSTFNSAQMALAITTALVRKLFKKAGITVSDRDGSLAFFGVYNADGFKLEMVEYNPITGANSPAITYTTVAADTITTVVANSTFVTTFTNYLNKATEHPPVSMTLYSSDRNGLDSNWRLCSNLDLNAEYLTVVANSTMVLQNQTKAVISASNDIDRNDVQPLNVTMYKFKNDPKLKAIGNRPSGSSKTELIQWQGVGYSGTRLLRAQDFVNTSFQNPPPPGIFSNLTGKSHSTLEPGQMKKNFLTHTFKGKLSNILPKMRMEQFGLSPIKIHGVYCNTNLFCFQERMRTSTTNPIIVAYEHELDIGVFCATYHPKIAMQASLDSMDVSL</sequence>
<feature type="compositionally biased region" description="Polar residues" evidence="1">
    <location>
        <begin position="8"/>
        <end position="21"/>
    </location>
</feature>
<feature type="region of interest" description="Disordered" evidence="1">
    <location>
        <begin position="1"/>
        <end position="58"/>
    </location>
</feature>
<evidence type="ECO:0000313" key="2">
    <source>
        <dbReference type="EMBL" id="ALE29768.1"/>
    </source>
</evidence>
<accession>A0A126G9Y0</accession>
<dbReference type="EMBL" id="KP153487">
    <property type="protein sequence ID" value="ALE29768.1"/>
    <property type="molecule type" value="Genomic_DNA"/>
</dbReference>
<keyword evidence="2" id="KW-0167">Capsid protein</keyword>
<organism evidence="2">
    <name type="scientific">Lake Sarah-associated circular virus-39</name>
    <dbReference type="NCBI Taxonomy" id="1685767"/>
    <lineage>
        <taxon>Viruses</taxon>
        <taxon>Monodnaviria</taxon>
        <taxon>Shotokuvirae</taxon>
        <taxon>Cressdnaviricota</taxon>
        <taxon>Arfiviricetes</taxon>
        <taxon>Rohanvirales</taxon>
        <taxon>Adamaviridae</taxon>
        <taxon>Andorivirus</taxon>
        <taxon>Andorivirus nenuia</taxon>
    </lineage>
</organism>
<feature type="compositionally biased region" description="Basic residues" evidence="1">
    <location>
        <begin position="24"/>
        <end position="33"/>
    </location>
</feature>
<name>A0A126G9Y0_9VIRU</name>
<dbReference type="GO" id="GO:0019028">
    <property type="term" value="C:viral capsid"/>
    <property type="evidence" value="ECO:0007669"/>
    <property type="project" value="UniProtKB-KW"/>
</dbReference>
<evidence type="ECO:0000256" key="1">
    <source>
        <dbReference type="SAM" id="MobiDB-lite"/>
    </source>
</evidence>
<protein>
    <submittedName>
        <fullName evidence="2">Coat protein</fullName>
    </submittedName>
</protein>
<keyword evidence="2" id="KW-0946">Virion</keyword>
<proteinExistence type="predicted"/>